<feature type="compositionally biased region" description="Basic and acidic residues" evidence="2">
    <location>
        <begin position="10"/>
        <end position="21"/>
    </location>
</feature>
<dbReference type="GO" id="GO:0098703">
    <property type="term" value="P:calcium ion import across plasma membrane"/>
    <property type="evidence" value="ECO:0007669"/>
    <property type="project" value="TreeGrafter"/>
</dbReference>
<keyword evidence="3" id="KW-1133">Transmembrane helix</keyword>
<sequence length="218" mass="25133">MPPTVSSRHSWQEAFRRKSDGRSAAPLAPQPRATPLARSCGSSRTEQDCYRYDWRTNSRIANVPKFIFIISNLMIMLCVPSRVIYFFTPDKDPVLRKLEDELLSYAVAGSWFMMMFFAGALKLTGPFVVMIYKMISGDMFTFSIIYGIMLLGFTEAFYFLYKSPNQDPNDKWYTYGSTWMALFHMTLGDYDVSGLEVHHYNANALSQRSPTFLHERAQ</sequence>
<evidence type="ECO:0000256" key="1">
    <source>
        <dbReference type="ARBA" id="ARBA00022737"/>
    </source>
</evidence>
<feature type="transmembrane region" description="Helical" evidence="3">
    <location>
        <begin position="66"/>
        <end position="88"/>
    </location>
</feature>
<dbReference type="EMBL" id="JAXCGZ010011357">
    <property type="protein sequence ID" value="KAK7075155.1"/>
    <property type="molecule type" value="Genomic_DNA"/>
</dbReference>
<proteinExistence type="predicted"/>
<feature type="transmembrane region" description="Helical" evidence="3">
    <location>
        <begin position="108"/>
        <end position="132"/>
    </location>
</feature>
<evidence type="ECO:0000313" key="4">
    <source>
        <dbReference type="EMBL" id="KAK7075155.1"/>
    </source>
</evidence>
<keyword evidence="5" id="KW-1185">Reference proteome</keyword>
<keyword evidence="1" id="KW-0677">Repeat</keyword>
<dbReference type="Proteomes" id="UP001381693">
    <property type="component" value="Unassembled WGS sequence"/>
</dbReference>
<feature type="transmembrane region" description="Helical" evidence="3">
    <location>
        <begin position="139"/>
        <end position="161"/>
    </location>
</feature>
<accession>A0AAN8XAD6</accession>
<evidence type="ECO:0000256" key="2">
    <source>
        <dbReference type="SAM" id="MobiDB-lite"/>
    </source>
</evidence>
<dbReference type="GO" id="GO:0005262">
    <property type="term" value="F:calcium channel activity"/>
    <property type="evidence" value="ECO:0007669"/>
    <property type="project" value="TreeGrafter"/>
</dbReference>
<protein>
    <submittedName>
        <fullName evidence="4">Uncharacterized protein</fullName>
    </submittedName>
</protein>
<dbReference type="GO" id="GO:0005886">
    <property type="term" value="C:plasma membrane"/>
    <property type="evidence" value="ECO:0007669"/>
    <property type="project" value="TreeGrafter"/>
</dbReference>
<dbReference type="AlphaFoldDB" id="A0AAN8XAD6"/>
<keyword evidence="3" id="KW-0812">Transmembrane</keyword>
<evidence type="ECO:0000256" key="3">
    <source>
        <dbReference type="SAM" id="Phobius"/>
    </source>
</evidence>
<gene>
    <name evidence="4" type="ORF">SK128_019943</name>
</gene>
<feature type="region of interest" description="Disordered" evidence="2">
    <location>
        <begin position="1"/>
        <end position="41"/>
    </location>
</feature>
<keyword evidence="3" id="KW-0472">Membrane</keyword>
<evidence type="ECO:0000313" key="5">
    <source>
        <dbReference type="Proteomes" id="UP001381693"/>
    </source>
</evidence>
<name>A0AAN8XAD6_HALRR</name>
<dbReference type="PANTHER" id="PTHR10582:SF2">
    <property type="entry name" value="INACTIVE"/>
    <property type="match status" value="1"/>
</dbReference>
<reference evidence="4 5" key="1">
    <citation type="submission" date="2023-11" db="EMBL/GenBank/DDBJ databases">
        <title>Halocaridina rubra genome assembly.</title>
        <authorList>
            <person name="Smith C."/>
        </authorList>
    </citation>
    <scope>NUCLEOTIDE SEQUENCE [LARGE SCALE GENOMIC DNA]</scope>
    <source>
        <strain evidence="4">EP-1</strain>
        <tissue evidence="4">Whole</tissue>
    </source>
</reference>
<comment type="caution">
    <text evidence="4">The sequence shown here is derived from an EMBL/GenBank/DDBJ whole genome shotgun (WGS) entry which is preliminary data.</text>
</comment>
<dbReference type="InterPro" id="IPR024862">
    <property type="entry name" value="TRPV"/>
</dbReference>
<organism evidence="4 5">
    <name type="scientific">Halocaridina rubra</name>
    <name type="common">Hawaiian red shrimp</name>
    <dbReference type="NCBI Taxonomy" id="373956"/>
    <lineage>
        <taxon>Eukaryota</taxon>
        <taxon>Metazoa</taxon>
        <taxon>Ecdysozoa</taxon>
        <taxon>Arthropoda</taxon>
        <taxon>Crustacea</taxon>
        <taxon>Multicrustacea</taxon>
        <taxon>Malacostraca</taxon>
        <taxon>Eumalacostraca</taxon>
        <taxon>Eucarida</taxon>
        <taxon>Decapoda</taxon>
        <taxon>Pleocyemata</taxon>
        <taxon>Caridea</taxon>
        <taxon>Atyoidea</taxon>
        <taxon>Atyidae</taxon>
        <taxon>Halocaridina</taxon>
    </lineage>
</organism>
<dbReference type="PANTHER" id="PTHR10582">
    <property type="entry name" value="TRANSIENT RECEPTOR POTENTIAL ION CHANNEL PROTEIN"/>
    <property type="match status" value="1"/>
</dbReference>